<comment type="pathway">
    <text evidence="1">Carbohydrate degradation; glycolysis; D-glyceraldehyde 3-phosphate and glycerone phosphate from D-glucose: step 1/4.</text>
</comment>
<dbReference type="Pfam" id="PF00349">
    <property type="entry name" value="Hexokinase_1"/>
    <property type="match status" value="2"/>
</dbReference>
<dbReference type="Gene3D" id="3.30.420.40">
    <property type="match status" value="2"/>
</dbReference>
<dbReference type="SUPFAM" id="SSF53067">
    <property type="entry name" value="Actin-like ATPase domain"/>
    <property type="match status" value="2"/>
</dbReference>
<dbReference type="EC" id="2.7.1.-" evidence="10"/>
<keyword evidence="4 10" id="KW-0808">Transferase</keyword>
<comment type="pathway">
    <text evidence="2">Carbohydrate metabolism; hexose metabolism.</text>
</comment>
<dbReference type="InterPro" id="IPR001312">
    <property type="entry name" value="Hexokinase"/>
</dbReference>
<keyword evidence="5 10" id="KW-0547">Nucleotide-binding</keyword>
<keyword evidence="6 10" id="KW-0418">Kinase</keyword>
<feature type="domain" description="Hexokinase N-terminal" evidence="11">
    <location>
        <begin position="25"/>
        <end position="100"/>
    </location>
</feature>
<dbReference type="Gene3D" id="3.40.367.20">
    <property type="match status" value="1"/>
</dbReference>
<protein>
    <recommendedName>
        <fullName evidence="10">Phosphotransferase</fullName>
        <ecNumber evidence="10">2.7.1.-</ecNumber>
    </recommendedName>
</protein>
<comment type="catalytic activity">
    <reaction evidence="8">
        <text>a D-hexose + ATP = a D-hexose 6-phosphate + ADP + H(+)</text>
        <dbReference type="Rhea" id="RHEA:22740"/>
        <dbReference type="ChEBI" id="CHEBI:4194"/>
        <dbReference type="ChEBI" id="CHEBI:15378"/>
        <dbReference type="ChEBI" id="CHEBI:30616"/>
        <dbReference type="ChEBI" id="CHEBI:229467"/>
        <dbReference type="ChEBI" id="CHEBI:456216"/>
        <dbReference type="EC" id="2.7.1.1"/>
    </reaction>
    <physiologicalReaction direction="left-to-right" evidence="8">
        <dbReference type="Rhea" id="RHEA:22741"/>
    </physiologicalReaction>
</comment>
<reference evidence="13" key="1">
    <citation type="submission" date="2022-11" db="EMBL/GenBank/DDBJ databases">
        <title>Centuries of genome instability and evolution in soft-shell clam transmissible cancer (bioRxiv).</title>
        <authorList>
            <person name="Hart S.F.M."/>
            <person name="Yonemitsu M.A."/>
            <person name="Giersch R.M."/>
            <person name="Beal B.F."/>
            <person name="Arriagada G."/>
            <person name="Davis B.W."/>
            <person name="Ostrander E.A."/>
            <person name="Goff S.P."/>
            <person name="Metzger M.J."/>
        </authorList>
    </citation>
    <scope>NUCLEOTIDE SEQUENCE</scope>
    <source>
        <strain evidence="13">MELC-2E11</strain>
        <tissue evidence="13">Siphon/mantle</tissue>
    </source>
</reference>
<dbReference type="PANTHER" id="PTHR19443">
    <property type="entry name" value="HEXOKINASE"/>
    <property type="match status" value="1"/>
</dbReference>
<evidence type="ECO:0000256" key="8">
    <source>
        <dbReference type="ARBA" id="ARBA00044613"/>
    </source>
</evidence>
<keyword evidence="10" id="KW-0324">Glycolysis</keyword>
<sequence length="402" mass="44695">MEPLTSRNRINSLSSDIDHEKVVGVLSQLVYDDAAIRKFIETFEEQIRFANSTDEKLRKQTDLFWENTFVRRLFDGTESGTYLGIDLGGTNFRIVRVDMTNGFTFSFPSTQMSLRKSIITTWTKRIKCSDGPGLDSVILLEEAIERLGSLPVSIEVVGRISDTTGTLLAGNLLDHKCLAGLIIGTGSNAAYVEYTKNIEKWDACYKDDDPSEIVCINTEFGCLGDNGCLNFLRNDFVREVDEHSVHPGSFTFERNFSGLYLGELVRVALIRLANEGLLFKGQSLDKLSQRWAFSTKHVTDIESNPTTDDILLVREVAELTSTRGAFIIATAMVVLLNHINQPEVTIAVDGSLYEHHPNYHNNMMAILSKWRPQTKTTLKLVKDGSGQGGALVAAIAQKSKAT</sequence>
<dbReference type="InterPro" id="IPR022672">
    <property type="entry name" value="Hexokinase_N"/>
</dbReference>
<dbReference type="InterPro" id="IPR043129">
    <property type="entry name" value="ATPase_NBD"/>
</dbReference>
<name>A0ABY7FTI4_MYAAR</name>
<dbReference type="PROSITE" id="PS51748">
    <property type="entry name" value="HEXOKINASE_2"/>
    <property type="match status" value="1"/>
</dbReference>
<evidence type="ECO:0000313" key="14">
    <source>
        <dbReference type="Proteomes" id="UP001164746"/>
    </source>
</evidence>
<evidence type="ECO:0000256" key="5">
    <source>
        <dbReference type="ARBA" id="ARBA00022741"/>
    </source>
</evidence>
<dbReference type="PANTHER" id="PTHR19443:SF54">
    <property type="entry name" value="PHOSPHOTRANSFERASE"/>
    <property type="match status" value="1"/>
</dbReference>
<evidence type="ECO:0000259" key="11">
    <source>
        <dbReference type="Pfam" id="PF00349"/>
    </source>
</evidence>
<evidence type="ECO:0000313" key="13">
    <source>
        <dbReference type="EMBL" id="WAR25535.1"/>
    </source>
</evidence>
<evidence type="ECO:0000256" key="7">
    <source>
        <dbReference type="ARBA" id="ARBA00022840"/>
    </source>
</evidence>
<evidence type="ECO:0000259" key="12">
    <source>
        <dbReference type="Pfam" id="PF03727"/>
    </source>
</evidence>
<dbReference type="EMBL" id="CP111025">
    <property type="protein sequence ID" value="WAR25535.1"/>
    <property type="molecule type" value="Genomic_DNA"/>
</dbReference>
<keyword evidence="14" id="KW-1185">Reference proteome</keyword>
<evidence type="ECO:0000256" key="2">
    <source>
        <dbReference type="ARBA" id="ARBA00005028"/>
    </source>
</evidence>
<proteinExistence type="inferred from homology"/>
<comment type="catalytic activity">
    <reaction evidence="9">
        <text>D-glucose + ATP = D-glucose 6-phosphate + ADP + H(+)</text>
        <dbReference type="Rhea" id="RHEA:17825"/>
        <dbReference type="ChEBI" id="CHEBI:4167"/>
        <dbReference type="ChEBI" id="CHEBI:15378"/>
        <dbReference type="ChEBI" id="CHEBI:30616"/>
        <dbReference type="ChEBI" id="CHEBI:61548"/>
        <dbReference type="ChEBI" id="CHEBI:456216"/>
        <dbReference type="EC" id="2.7.1.1"/>
    </reaction>
    <physiologicalReaction direction="left-to-right" evidence="9">
        <dbReference type="Rhea" id="RHEA:17826"/>
    </physiologicalReaction>
</comment>
<accession>A0ABY7FTI4</accession>
<feature type="domain" description="Hexokinase N-terminal" evidence="11">
    <location>
        <begin position="101"/>
        <end position="170"/>
    </location>
</feature>
<dbReference type="Proteomes" id="UP001164746">
    <property type="component" value="Chromosome 14"/>
</dbReference>
<evidence type="ECO:0000256" key="3">
    <source>
        <dbReference type="ARBA" id="ARBA00009225"/>
    </source>
</evidence>
<gene>
    <name evidence="13" type="ORF">MAR_011239</name>
</gene>
<organism evidence="13 14">
    <name type="scientific">Mya arenaria</name>
    <name type="common">Soft-shell clam</name>
    <dbReference type="NCBI Taxonomy" id="6604"/>
    <lineage>
        <taxon>Eukaryota</taxon>
        <taxon>Metazoa</taxon>
        <taxon>Spiralia</taxon>
        <taxon>Lophotrochozoa</taxon>
        <taxon>Mollusca</taxon>
        <taxon>Bivalvia</taxon>
        <taxon>Autobranchia</taxon>
        <taxon>Heteroconchia</taxon>
        <taxon>Euheterodonta</taxon>
        <taxon>Imparidentia</taxon>
        <taxon>Neoheterodontei</taxon>
        <taxon>Myida</taxon>
        <taxon>Myoidea</taxon>
        <taxon>Myidae</taxon>
        <taxon>Mya</taxon>
    </lineage>
</organism>
<evidence type="ECO:0000256" key="1">
    <source>
        <dbReference type="ARBA" id="ARBA00004888"/>
    </source>
</evidence>
<feature type="domain" description="Hexokinase C-terminal" evidence="12">
    <location>
        <begin position="179"/>
        <end position="395"/>
    </location>
</feature>
<evidence type="ECO:0000256" key="4">
    <source>
        <dbReference type="ARBA" id="ARBA00022679"/>
    </source>
</evidence>
<evidence type="ECO:0000256" key="10">
    <source>
        <dbReference type="RuleBase" id="RU362007"/>
    </source>
</evidence>
<evidence type="ECO:0000256" key="6">
    <source>
        <dbReference type="ARBA" id="ARBA00022777"/>
    </source>
</evidence>
<dbReference type="Pfam" id="PF03727">
    <property type="entry name" value="Hexokinase_2"/>
    <property type="match status" value="1"/>
</dbReference>
<keyword evidence="7 10" id="KW-0067">ATP-binding</keyword>
<evidence type="ECO:0000256" key="9">
    <source>
        <dbReference type="ARBA" id="ARBA00048160"/>
    </source>
</evidence>
<dbReference type="InterPro" id="IPR022673">
    <property type="entry name" value="Hexokinase_C"/>
</dbReference>
<comment type="similarity">
    <text evidence="3 10">Belongs to the hexokinase family.</text>
</comment>